<evidence type="ECO:0000256" key="5">
    <source>
        <dbReference type="SAM" id="Coils"/>
    </source>
</evidence>
<dbReference type="SUPFAM" id="SSF57850">
    <property type="entry name" value="RING/U-box"/>
    <property type="match status" value="1"/>
</dbReference>
<sequence>MASPDHSLSWSGFKEGVLPCVFCDDTLKDPKKLPCLHRVCRACLNAKIEGQKGDVIRCPKCSFQISIPTNGIDGFETDLLAQSVGKLNEIHLNFNKKKKQERCSVGCGRRSLPVYCFKCEGYLCDKCNKSHHQKVKAFESHQSALLTLSDFSLGDGTVQRIFSHIAPKCKYHPAKTASKCCDNCNNEVVCDECATESHGRHAIQQISDTVKRSKKDLNNLLSPMKEGIADVQSKRSNIDDTKGAVDNKIKKTSGNLQTSHKNELSKITTVENLVGKRCEERILNLKNDLKVEIKSLENSRDEEIKKVTEKYEKLINEKKEKAATTEEKLKTILKREKQKFEEIRSTFNATHESLVNDLSVTGTQKRAKLLEMQDHFDQIVVRHEHLIAVLSSTLATDNDWIIINGIAGISSAAKDLVQDINKSFPSLASLAEFPPYKLEEVSPRCDESVWKEVEDPFTTKEDIITADTENGKETTEL</sequence>
<dbReference type="InterPro" id="IPR013083">
    <property type="entry name" value="Znf_RING/FYVE/PHD"/>
</dbReference>
<dbReference type="OrthoDB" id="1913494at2759"/>
<keyword evidence="5" id="KW-0175">Coiled coil</keyword>
<dbReference type="InterPro" id="IPR017907">
    <property type="entry name" value="Znf_RING_CS"/>
</dbReference>
<dbReference type="AlphaFoldDB" id="A0A9Q1HC32"/>
<dbReference type="InterPro" id="IPR018957">
    <property type="entry name" value="Znf_C3HC4_RING-type"/>
</dbReference>
<keyword evidence="3" id="KW-0862">Zinc</keyword>
<dbReference type="PROSITE" id="PS00518">
    <property type="entry name" value="ZF_RING_1"/>
    <property type="match status" value="1"/>
</dbReference>
<evidence type="ECO:0000313" key="8">
    <source>
        <dbReference type="EMBL" id="KAJ8040589.1"/>
    </source>
</evidence>
<evidence type="ECO:0000256" key="4">
    <source>
        <dbReference type="PROSITE-ProRule" id="PRU00024"/>
    </source>
</evidence>
<keyword evidence="9" id="KW-1185">Reference proteome</keyword>
<dbReference type="Proteomes" id="UP001152320">
    <property type="component" value="Chromosome 6"/>
</dbReference>
<gene>
    <name evidence="8" type="ORF">HOLleu_14920</name>
</gene>
<dbReference type="Gene3D" id="3.30.160.60">
    <property type="entry name" value="Classic Zinc Finger"/>
    <property type="match status" value="1"/>
</dbReference>
<feature type="domain" description="B box-type" evidence="7">
    <location>
        <begin position="98"/>
        <end position="146"/>
    </location>
</feature>
<reference evidence="8" key="1">
    <citation type="submission" date="2021-10" db="EMBL/GenBank/DDBJ databases">
        <title>Tropical sea cucumber genome reveals ecological adaptation and Cuvierian tubules defense mechanism.</title>
        <authorList>
            <person name="Chen T."/>
        </authorList>
    </citation>
    <scope>NUCLEOTIDE SEQUENCE</scope>
    <source>
        <strain evidence="8">Nanhai2018</strain>
        <tissue evidence="8">Muscle</tissue>
    </source>
</reference>
<name>A0A9Q1HC32_HOLLE</name>
<dbReference type="SMART" id="SM00184">
    <property type="entry name" value="RING"/>
    <property type="match status" value="1"/>
</dbReference>
<dbReference type="GO" id="GO:0005654">
    <property type="term" value="C:nucleoplasm"/>
    <property type="evidence" value="ECO:0007669"/>
    <property type="project" value="TreeGrafter"/>
</dbReference>
<evidence type="ECO:0000313" key="9">
    <source>
        <dbReference type="Proteomes" id="UP001152320"/>
    </source>
</evidence>
<evidence type="ECO:0000259" key="6">
    <source>
        <dbReference type="PROSITE" id="PS50089"/>
    </source>
</evidence>
<keyword evidence="2 4" id="KW-0863">Zinc-finger</keyword>
<feature type="domain" description="RING-type" evidence="6">
    <location>
        <begin position="20"/>
        <end position="62"/>
    </location>
</feature>
<dbReference type="InterPro" id="IPR000315">
    <property type="entry name" value="Znf_B-box"/>
</dbReference>
<dbReference type="GO" id="GO:0008270">
    <property type="term" value="F:zinc ion binding"/>
    <property type="evidence" value="ECO:0007669"/>
    <property type="project" value="UniProtKB-KW"/>
</dbReference>
<dbReference type="SMART" id="SM00336">
    <property type="entry name" value="BBOX"/>
    <property type="match status" value="2"/>
</dbReference>
<dbReference type="SUPFAM" id="SSF57845">
    <property type="entry name" value="B-box zinc-binding domain"/>
    <property type="match status" value="1"/>
</dbReference>
<dbReference type="GO" id="GO:0061630">
    <property type="term" value="F:ubiquitin protein ligase activity"/>
    <property type="evidence" value="ECO:0007669"/>
    <property type="project" value="TreeGrafter"/>
</dbReference>
<dbReference type="InterPro" id="IPR047153">
    <property type="entry name" value="TRIM45/56/19-like"/>
</dbReference>
<organism evidence="8 9">
    <name type="scientific">Holothuria leucospilota</name>
    <name type="common">Black long sea cucumber</name>
    <name type="synonym">Mertensiothuria leucospilota</name>
    <dbReference type="NCBI Taxonomy" id="206669"/>
    <lineage>
        <taxon>Eukaryota</taxon>
        <taxon>Metazoa</taxon>
        <taxon>Echinodermata</taxon>
        <taxon>Eleutherozoa</taxon>
        <taxon>Echinozoa</taxon>
        <taxon>Holothuroidea</taxon>
        <taxon>Aspidochirotacea</taxon>
        <taxon>Aspidochirotida</taxon>
        <taxon>Holothuriidae</taxon>
        <taxon>Holothuria</taxon>
    </lineage>
</organism>
<dbReference type="InterPro" id="IPR001841">
    <property type="entry name" value="Znf_RING"/>
</dbReference>
<keyword evidence="1" id="KW-0479">Metal-binding</keyword>
<evidence type="ECO:0000256" key="3">
    <source>
        <dbReference type="ARBA" id="ARBA00022833"/>
    </source>
</evidence>
<protein>
    <submittedName>
        <fullName evidence="8">E3 ubiquitin-protein ligase TRIM56</fullName>
    </submittedName>
</protein>
<feature type="coiled-coil region" evidence="5">
    <location>
        <begin position="279"/>
        <end position="335"/>
    </location>
</feature>
<dbReference type="EMBL" id="JAIZAY010000006">
    <property type="protein sequence ID" value="KAJ8040589.1"/>
    <property type="molecule type" value="Genomic_DNA"/>
</dbReference>
<dbReference type="PROSITE" id="PS50089">
    <property type="entry name" value="ZF_RING_2"/>
    <property type="match status" value="1"/>
</dbReference>
<evidence type="ECO:0000256" key="2">
    <source>
        <dbReference type="ARBA" id="ARBA00022771"/>
    </source>
</evidence>
<evidence type="ECO:0000256" key="1">
    <source>
        <dbReference type="ARBA" id="ARBA00022723"/>
    </source>
</evidence>
<comment type="caution">
    <text evidence="8">The sequence shown here is derived from an EMBL/GenBank/DDBJ whole genome shotgun (WGS) entry which is preliminary data.</text>
</comment>
<dbReference type="Pfam" id="PF00097">
    <property type="entry name" value="zf-C3HC4"/>
    <property type="match status" value="1"/>
</dbReference>
<proteinExistence type="predicted"/>
<evidence type="ECO:0000259" key="7">
    <source>
        <dbReference type="PROSITE" id="PS50119"/>
    </source>
</evidence>
<dbReference type="Gene3D" id="3.30.40.10">
    <property type="entry name" value="Zinc/RING finger domain, C3HC4 (zinc finger)"/>
    <property type="match status" value="1"/>
</dbReference>
<accession>A0A9Q1HC32</accession>
<dbReference type="CDD" id="cd19757">
    <property type="entry name" value="Bbox1"/>
    <property type="match status" value="1"/>
</dbReference>
<dbReference type="PROSITE" id="PS50119">
    <property type="entry name" value="ZF_BBOX"/>
    <property type="match status" value="1"/>
</dbReference>
<dbReference type="PANTHER" id="PTHR25462">
    <property type="entry name" value="BONUS, ISOFORM C-RELATED"/>
    <property type="match status" value="1"/>
</dbReference>
<dbReference type="PANTHER" id="PTHR25462:SF296">
    <property type="entry name" value="MEIOTIC P26, ISOFORM F"/>
    <property type="match status" value="1"/>
</dbReference>